<dbReference type="GO" id="GO:0005737">
    <property type="term" value="C:cytoplasm"/>
    <property type="evidence" value="ECO:0007669"/>
    <property type="project" value="UniProtKB-SubCell"/>
</dbReference>
<dbReference type="GO" id="GO:0005047">
    <property type="term" value="F:signal recognition particle binding"/>
    <property type="evidence" value="ECO:0007669"/>
    <property type="project" value="TreeGrafter"/>
</dbReference>
<keyword evidence="3 8" id="KW-0547">Nucleotide-binding</keyword>
<dbReference type="SMART" id="SM00963">
    <property type="entry name" value="SRP54_N"/>
    <property type="match status" value="1"/>
</dbReference>
<feature type="binding site" evidence="8">
    <location>
        <begin position="106"/>
        <end position="113"/>
    </location>
    <ligand>
        <name>GTP</name>
        <dbReference type="ChEBI" id="CHEBI:37565"/>
    </ligand>
</feature>
<dbReference type="SUPFAM" id="SSF47364">
    <property type="entry name" value="Domain of the SRP/SRP receptor G-proteins"/>
    <property type="match status" value="1"/>
</dbReference>
<name>A0A0F7FJ32_9CREN</name>
<dbReference type="Proteomes" id="UP000067434">
    <property type="component" value="Chromosome"/>
</dbReference>
<dbReference type="HAMAP" id="MF_00920">
    <property type="entry name" value="FtsY"/>
    <property type="match status" value="1"/>
</dbReference>
<dbReference type="SMART" id="SM00962">
    <property type="entry name" value="SRP54"/>
    <property type="match status" value="1"/>
</dbReference>
<dbReference type="InterPro" id="IPR003593">
    <property type="entry name" value="AAA+_ATPase"/>
</dbReference>
<evidence type="ECO:0000313" key="11">
    <source>
        <dbReference type="Proteomes" id="UP000067434"/>
    </source>
</evidence>
<keyword evidence="7 8" id="KW-0675">Receptor</keyword>
<feature type="binding site" evidence="8">
    <location>
        <begin position="246"/>
        <end position="249"/>
    </location>
    <ligand>
        <name>GTP</name>
        <dbReference type="ChEBI" id="CHEBI:37565"/>
    </ligand>
</feature>
<evidence type="ECO:0000256" key="1">
    <source>
        <dbReference type="ARBA" id="ARBA00022475"/>
    </source>
</evidence>
<dbReference type="EC" id="3.6.5.4" evidence="8"/>
<comment type="function">
    <text evidence="8">Involved in targeting and insertion of nascent membrane proteins into the cytoplasmic membrane. Acts as a receptor for the complex formed by the signal recognition particle (SRP) and the ribosome-nascent chain (RNC).</text>
</comment>
<dbReference type="GO" id="GO:0006614">
    <property type="term" value="P:SRP-dependent cotranslational protein targeting to membrane"/>
    <property type="evidence" value="ECO:0007669"/>
    <property type="project" value="InterPro"/>
</dbReference>
<dbReference type="Pfam" id="PF02881">
    <property type="entry name" value="SRP54_N"/>
    <property type="match status" value="1"/>
</dbReference>
<evidence type="ECO:0000256" key="3">
    <source>
        <dbReference type="ARBA" id="ARBA00022741"/>
    </source>
</evidence>
<dbReference type="PANTHER" id="PTHR43134">
    <property type="entry name" value="SIGNAL RECOGNITION PARTICLE RECEPTOR SUBUNIT ALPHA"/>
    <property type="match status" value="1"/>
</dbReference>
<evidence type="ECO:0000256" key="5">
    <source>
        <dbReference type="ARBA" id="ARBA00023134"/>
    </source>
</evidence>
<sequence>MFREFVDTLAFKELTPERFDEAASKLFIELVQSDVAVEVAEGIIGDLRSKVVGQRIQRGRSVKEFLESELRATLQEVFERAGWIDLEKLAMEQARQKGVFKVIFLGPNGHGKTTTIGKLSYRFSKKGLRVLIAAADTFRAGAIEQVSQIASLAGAGVFSMGYGADPAAVAYEAVERARRGGYNVVMIDTAGRMHTKKNLMDEMKKIIRVVEPDFKIFVGDALTGNDAVEMARSFHSEVGIDGSIVSKFDADVKGGVVVSLVYVTGRPVLYVGTGQRLEDLEPFDYKSFIDSVLSF</sequence>
<organism evidence="10 11">
    <name type="scientific">Infirmifilum uzonense</name>
    <dbReference type="NCBI Taxonomy" id="1550241"/>
    <lineage>
        <taxon>Archaea</taxon>
        <taxon>Thermoproteota</taxon>
        <taxon>Thermoprotei</taxon>
        <taxon>Thermofilales</taxon>
        <taxon>Thermofilaceae</taxon>
        <taxon>Infirmifilum</taxon>
    </lineage>
</organism>
<feature type="domain" description="SRP54-type proteins GTP-binding" evidence="9">
    <location>
        <begin position="267"/>
        <end position="280"/>
    </location>
</feature>
<keyword evidence="5 8" id="KW-0342">GTP-binding</keyword>
<comment type="similarity">
    <text evidence="8">Belongs to the GTP-binding SRP family. FtsY subfamily.</text>
</comment>
<evidence type="ECO:0000256" key="7">
    <source>
        <dbReference type="ARBA" id="ARBA00023170"/>
    </source>
</evidence>
<keyword evidence="1 8" id="KW-1003">Cell membrane</keyword>
<dbReference type="Pfam" id="PF00448">
    <property type="entry name" value="SRP54"/>
    <property type="match status" value="1"/>
</dbReference>
<reference evidence="10 11" key="1">
    <citation type="journal article" date="2015" name="Stand. Genomic Sci.">
        <title>Complete genome sequence of and proposal of Thermofilum uzonense sp. nov. a novel hyperthermophilic crenarchaeon and emended description of the genus Thermofilum.</title>
        <authorList>
            <person name="Toshchakov S.V."/>
            <person name="Korzhenkov A.A."/>
            <person name="Samarov N.I."/>
            <person name="Mazunin I.O."/>
            <person name="Mozhey O.I."/>
            <person name="Shmyr I.S."/>
            <person name="Derbikova K.S."/>
            <person name="Taranov E.A."/>
            <person name="Dominova I.N."/>
            <person name="Bonch-Osmolovskaya E.A."/>
            <person name="Patrushev M.V."/>
            <person name="Podosokorskaya O.A."/>
            <person name="Kublanov I.V."/>
        </authorList>
    </citation>
    <scope>NUCLEOTIDE SEQUENCE [LARGE SCALE GENOMIC DNA]</scope>
    <source>
        <strain evidence="10 11">1807-2</strain>
    </source>
</reference>
<proteinExistence type="inferred from homology"/>
<protein>
    <recommendedName>
        <fullName evidence="8">Signal recognition particle receptor FtsY</fullName>
        <shortName evidence="8">SRP receptor</shortName>
        <ecNumber evidence="8">3.6.5.4</ecNumber>
    </recommendedName>
</protein>
<gene>
    <name evidence="8" type="primary">ftsY</name>
    <name evidence="10" type="ORF">MA03_07890</name>
</gene>
<evidence type="ECO:0000259" key="9">
    <source>
        <dbReference type="PROSITE" id="PS00300"/>
    </source>
</evidence>
<evidence type="ECO:0000256" key="4">
    <source>
        <dbReference type="ARBA" id="ARBA00022801"/>
    </source>
</evidence>
<keyword evidence="4 8" id="KW-0378">Hydrolase</keyword>
<dbReference type="InterPro" id="IPR004390">
    <property type="entry name" value="SR_rcpt_FtsY"/>
</dbReference>
<dbReference type="AlphaFoldDB" id="A0A0F7FJ32"/>
<dbReference type="InterPro" id="IPR042101">
    <property type="entry name" value="SRP54_N_sf"/>
</dbReference>
<evidence type="ECO:0000256" key="6">
    <source>
        <dbReference type="ARBA" id="ARBA00023136"/>
    </source>
</evidence>
<dbReference type="EMBL" id="CP009961">
    <property type="protein sequence ID" value="AKG39445.1"/>
    <property type="molecule type" value="Genomic_DNA"/>
</dbReference>
<feature type="binding site" evidence="8">
    <location>
        <begin position="188"/>
        <end position="192"/>
    </location>
    <ligand>
        <name>GTP</name>
        <dbReference type="ChEBI" id="CHEBI:37565"/>
    </ligand>
</feature>
<dbReference type="InterPro" id="IPR036225">
    <property type="entry name" value="SRP/SRP_N"/>
</dbReference>
<dbReference type="PROSITE" id="PS00300">
    <property type="entry name" value="SRP54"/>
    <property type="match status" value="1"/>
</dbReference>
<dbReference type="InterPro" id="IPR013822">
    <property type="entry name" value="Signal_recog_particl_SRP54_hlx"/>
</dbReference>
<keyword evidence="2 8" id="KW-0963">Cytoplasm</keyword>
<dbReference type="STRING" id="1550241.MA03_07890"/>
<dbReference type="GO" id="GO:0003924">
    <property type="term" value="F:GTPase activity"/>
    <property type="evidence" value="ECO:0007669"/>
    <property type="project" value="UniProtKB-UniRule"/>
</dbReference>
<dbReference type="NCBIfam" id="TIGR00064">
    <property type="entry name" value="ftsY"/>
    <property type="match status" value="1"/>
</dbReference>
<accession>A0A0F7FJ32</accession>
<dbReference type="PATRIC" id="fig|1550241.5.peg.1638"/>
<dbReference type="KEGG" id="thf:MA03_07890"/>
<keyword evidence="6 8" id="KW-0472">Membrane</keyword>
<comment type="subcellular location">
    <subcellularLocation>
        <location evidence="8">Cell membrane</location>
        <topology evidence="8">Peripheral membrane protein</topology>
        <orientation evidence="8">Cytoplasmic side</orientation>
    </subcellularLocation>
    <subcellularLocation>
        <location evidence="8">Cytoplasm</location>
    </subcellularLocation>
</comment>
<dbReference type="SUPFAM" id="SSF52540">
    <property type="entry name" value="P-loop containing nucleoside triphosphate hydrolases"/>
    <property type="match status" value="1"/>
</dbReference>
<dbReference type="InterPro" id="IPR027417">
    <property type="entry name" value="P-loop_NTPase"/>
</dbReference>
<dbReference type="GO" id="GO:0005525">
    <property type="term" value="F:GTP binding"/>
    <property type="evidence" value="ECO:0007669"/>
    <property type="project" value="UniProtKB-UniRule"/>
</dbReference>
<evidence type="ECO:0000256" key="2">
    <source>
        <dbReference type="ARBA" id="ARBA00022490"/>
    </source>
</evidence>
<dbReference type="Gene3D" id="1.20.120.140">
    <property type="entry name" value="Signal recognition particle SRP54, nucleotide-binding domain"/>
    <property type="match status" value="1"/>
</dbReference>
<dbReference type="Gene3D" id="3.40.50.300">
    <property type="entry name" value="P-loop containing nucleotide triphosphate hydrolases"/>
    <property type="match status" value="1"/>
</dbReference>
<dbReference type="GO" id="GO:0005886">
    <property type="term" value="C:plasma membrane"/>
    <property type="evidence" value="ECO:0007669"/>
    <property type="project" value="UniProtKB-SubCell"/>
</dbReference>
<keyword evidence="11" id="KW-1185">Reference proteome</keyword>
<dbReference type="InterPro" id="IPR000897">
    <property type="entry name" value="SRP54_GTPase_dom"/>
</dbReference>
<dbReference type="SMART" id="SM00382">
    <property type="entry name" value="AAA"/>
    <property type="match status" value="1"/>
</dbReference>
<evidence type="ECO:0000256" key="8">
    <source>
        <dbReference type="HAMAP-Rule" id="MF_00920"/>
    </source>
</evidence>
<evidence type="ECO:0000313" key="10">
    <source>
        <dbReference type="EMBL" id="AKG39445.1"/>
    </source>
</evidence>
<dbReference type="PANTHER" id="PTHR43134:SF1">
    <property type="entry name" value="SIGNAL RECOGNITION PARTICLE RECEPTOR SUBUNIT ALPHA"/>
    <property type="match status" value="1"/>
</dbReference>
<comment type="catalytic activity">
    <reaction evidence="8">
        <text>GTP + H2O = GDP + phosphate + H(+)</text>
        <dbReference type="Rhea" id="RHEA:19669"/>
        <dbReference type="ChEBI" id="CHEBI:15377"/>
        <dbReference type="ChEBI" id="CHEBI:15378"/>
        <dbReference type="ChEBI" id="CHEBI:37565"/>
        <dbReference type="ChEBI" id="CHEBI:43474"/>
        <dbReference type="ChEBI" id="CHEBI:58189"/>
        <dbReference type="EC" id="3.6.5.4"/>
    </reaction>
</comment>
<dbReference type="HOGENOM" id="CLU_009301_3_1_2"/>
<comment type="subunit">
    <text evidence="8">Part of the signal recognition particle protein translocation system, which is composed of SRP and FtsY.</text>
</comment>